<dbReference type="Gene3D" id="3.30.70.100">
    <property type="match status" value="1"/>
</dbReference>
<dbReference type="Pfam" id="PF00403">
    <property type="entry name" value="HMA"/>
    <property type="match status" value="1"/>
</dbReference>
<dbReference type="PRINTS" id="PR00411">
    <property type="entry name" value="PNDRDTASEI"/>
</dbReference>
<dbReference type="SUPFAM" id="SSF55424">
    <property type="entry name" value="FAD/NAD-linked reductases, dimerisation (C-terminal) domain"/>
    <property type="match status" value="1"/>
</dbReference>
<dbReference type="EC" id="1.16.1.1" evidence="3 16"/>
<comment type="catalytic activity">
    <reaction evidence="15 16 19">
        <text>Hg + NADP(+) + H(+) = Hg(2+) + NADPH</text>
        <dbReference type="Rhea" id="RHEA:23856"/>
        <dbReference type="ChEBI" id="CHEBI:15378"/>
        <dbReference type="ChEBI" id="CHEBI:16170"/>
        <dbReference type="ChEBI" id="CHEBI:16793"/>
        <dbReference type="ChEBI" id="CHEBI:57783"/>
        <dbReference type="ChEBI" id="CHEBI:58349"/>
        <dbReference type="EC" id="1.16.1.1"/>
    </reaction>
</comment>
<keyword evidence="11 16" id="KW-0560">Oxidoreductase</keyword>
<feature type="binding site" evidence="17">
    <location>
        <position position="347"/>
    </location>
    <ligand>
        <name>NAD(+)</name>
        <dbReference type="ChEBI" id="CHEBI:57540"/>
    </ligand>
</feature>
<keyword evidence="9 16" id="KW-0521">NADP</keyword>
<dbReference type="NCBIfam" id="TIGR02053">
    <property type="entry name" value="MerA"/>
    <property type="match status" value="1"/>
</dbReference>
<dbReference type="GO" id="GO:0050660">
    <property type="term" value="F:flavin adenine dinucleotide binding"/>
    <property type="evidence" value="ECO:0007669"/>
    <property type="project" value="UniProtKB-UniRule"/>
</dbReference>
<feature type="domain" description="HMA" evidence="20">
    <location>
        <begin position="4"/>
        <end position="67"/>
    </location>
</feature>
<keyword evidence="12" id="KW-1015">Disulfide bond</keyword>
<gene>
    <name evidence="19" type="primary">merA</name>
    <name evidence="21" type="ORF">SAMN05216216_13016</name>
</gene>
<dbReference type="PROSITE" id="PS01047">
    <property type="entry name" value="HMA_1"/>
    <property type="match status" value="1"/>
</dbReference>
<dbReference type="GO" id="GO:0045340">
    <property type="term" value="F:mercury ion binding"/>
    <property type="evidence" value="ECO:0007669"/>
    <property type="project" value="InterPro"/>
</dbReference>
<keyword evidence="13" id="KW-0676">Redox-active center</keyword>
<comment type="function">
    <text evidence="16">Resistance to Hg(2+) in bacteria appears to be governed by a specialized system which includes mercuric reductase. MerA protein is responsible for volatilizing mercury as Hg(0).</text>
</comment>
<evidence type="ECO:0000256" key="8">
    <source>
        <dbReference type="ARBA" id="ARBA00022827"/>
    </source>
</evidence>
<evidence type="ECO:0000256" key="5">
    <source>
        <dbReference type="ARBA" id="ARBA00022466"/>
    </source>
</evidence>
<sequence>MTQNSYKIPIQGMTCTGCEAHVTEALEQVGAKDVSADFRCGEAFFKLSEDRIEKAKKNISAAGYQPGEEESQASENSVDFNRDGDYDLLIIGSGGAAFSAAIKASENDAKVAMVERGTVGGTCVNIGCVPSKAMLRAGVINGLAQNHPFNGLQTGAGAVNLAKLTEQKDELVGQMRQEKYIDLIDEYGFDLIRGQASFVDEKTVQVNGEHITAQSFLIATGADPAVPDIPGLSEIDYLTSTTALELKDVPKRLAVIGSGYIAAELGQMFHNLGAEVTLMQRSERLFKAYEPEISDAIDDALTEKGINLITGVTYQKVEQNDDTKSVTIEVNGEKRVITADQVLVATGRKPNTESLNLETAGVKTGEKGEVLTNEFLQTTNVRIYAAGDVTLGPQFVYVAAYEGGVIADNALGVAKRKIDLRFVPGVTFTNPSIATVGLTEQQAKVKGYDVKTSVLPLDAVPRALVNHETTGVYKLVVDAQTRKLIGAHIVSENAGDVIYTATLAVKFGLTIEDLTDSFAPYLTMAEGLKLAALTFGRDVSKLSCCAG</sequence>
<comment type="similarity">
    <text evidence="1 16 19">Belongs to the class-I pyridine nucleotide-disulfide oxidoreductase family.</text>
</comment>
<dbReference type="RefSeq" id="WP_020006641.1">
    <property type="nucleotide sequence ID" value="NZ_FNFY01000030.1"/>
</dbReference>
<evidence type="ECO:0000256" key="14">
    <source>
        <dbReference type="ARBA" id="ARBA00031725"/>
    </source>
</evidence>
<evidence type="ECO:0000256" key="11">
    <source>
        <dbReference type="ARBA" id="ARBA00023002"/>
    </source>
</evidence>
<keyword evidence="17" id="KW-0520">NAD</keyword>
<dbReference type="PROSITE" id="PS50846">
    <property type="entry name" value="HMA_2"/>
    <property type="match status" value="1"/>
</dbReference>
<keyword evidence="6 16" id="KW-0285">Flavoprotein</keyword>
<dbReference type="PIRSF" id="PIRSF000350">
    <property type="entry name" value="Mercury_reductase_MerA"/>
    <property type="match status" value="1"/>
</dbReference>
<evidence type="ECO:0000256" key="12">
    <source>
        <dbReference type="ARBA" id="ARBA00023157"/>
    </source>
</evidence>
<keyword evidence="8 16" id="KW-0274">FAD</keyword>
<evidence type="ECO:0000256" key="19">
    <source>
        <dbReference type="RuleBase" id="RU361223"/>
    </source>
</evidence>
<dbReference type="InterPro" id="IPR012999">
    <property type="entry name" value="Pyr_OxRdtase_I_AS"/>
</dbReference>
<evidence type="ECO:0000256" key="10">
    <source>
        <dbReference type="ARBA" id="ARBA00022914"/>
    </source>
</evidence>
<evidence type="ECO:0000256" key="13">
    <source>
        <dbReference type="ARBA" id="ARBA00023284"/>
    </source>
</evidence>
<evidence type="ECO:0000313" key="22">
    <source>
        <dbReference type="Proteomes" id="UP000199008"/>
    </source>
</evidence>
<evidence type="ECO:0000256" key="4">
    <source>
        <dbReference type="ARBA" id="ARBA00014791"/>
    </source>
</evidence>
<dbReference type="GO" id="GO:0016152">
    <property type="term" value="F:mercury (II) reductase (NADP+) activity"/>
    <property type="evidence" value="ECO:0007669"/>
    <property type="project" value="UniProtKB-UniRule"/>
</dbReference>
<evidence type="ECO:0000256" key="16">
    <source>
        <dbReference type="PIRNR" id="PIRNR000350"/>
    </source>
</evidence>
<dbReference type="STRING" id="576118.SAMN05216216_13016"/>
<feature type="binding site" evidence="17">
    <location>
        <position position="132"/>
    </location>
    <ligand>
        <name>FAD</name>
        <dbReference type="ChEBI" id="CHEBI:57692"/>
    </ligand>
</feature>
<dbReference type="GO" id="GO:0016668">
    <property type="term" value="F:oxidoreductase activity, acting on a sulfur group of donors, NAD(P) as acceptor"/>
    <property type="evidence" value="ECO:0007669"/>
    <property type="project" value="UniProtKB-UniRule"/>
</dbReference>
<dbReference type="GO" id="GO:0003955">
    <property type="term" value="F:NAD(P)H dehydrogenase (quinone) activity"/>
    <property type="evidence" value="ECO:0007669"/>
    <property type="project" value="TreeGrafter"/>
</dbReference>
<evidence type="ECO:0000313" key="21">
    <source>
        <dbReference type="EMBL" id="SDL20617.1"/>
    </source>
</evidence>
<keyword evidence="7 16" id="KW-0479">Metal-binding</keyword>
<dbReference type="Gene3D" id="3.50.50.60">
    <property type="entry name" value="FAD/NAD(P)-binding domain"/>
    <property type="match status" value="2"/>
</dbReference>
<dbReference type="InterPro" id="IPR036163">
    <property type="entry name" value="HMA_dom_sf"/>
</dbReference>
<evidence type="ECO:0000256" key="1">
    <source>
        <dbReference type="ARBA" id="ARBA00007532"/>
    </source>
</evidence>
<evidence type="ECO:0000256" key="15">
    <source>
        <dbReference type="ARBA" id="ARBA00048984"/>
    </source>
</evidence>
<comment type="subunit">
    <text evidence="2 16 19">Homodimer.</text>
</comment>
<dbReference type="Pfam" id="PF07992">
    <property type="entry name" value="Pyr_redox_2"/>
    <property type="match status" value="1"/>
</dbReference>
<name>A0A1G9I5V0_9BACL</name>
<feature type="binding site" evidence="17">
    <location>
        <position position="388"/>
    </location>
    <ligand>
        <name>FAD</name>
        <dbReference type="ChEBI" id="CHEBI:57692"/>
    </ligand>
</feature>
<feature type="disulfide bond" description="Redox-active" evidence="18">
    <location>
        <begin position="123"/>
        <end position="128"/>
    </location>
</feature>
<comment type="cofactor">
    <cofactor evidence="16 17 19">
        <name>FAD</name>
        <dbReference type="ChEBI" id="CHEBI:57692"/>
    </cofactor>
    <text evidence="16 17 19">Binds 1 FAD per subunit.</text>
</comment>
<dbReference type="FunFam" id="3.30.390.30:FF:000001">
    <property type="entry name" value="Dihydrolipoyl dehydrogenase"/>
    <property type="match status" value="1"/>
</dbReference>
<evidence type="ECO:0000256" key="3">
    <source>
        <dbReference type="ARBA" id="ARBA00012661"/>
    </source>
</evidence>
<keyword evidence="10 16" id="KW-0476">Mercury</keyword>
<accession>A0A1G9I5V0</accession>
<dbReference type="Gene3D" id="3.30.390.30">
    <property type="match status" value="1"/>
</dbReference>
<dbReference type="EMBL" id="FNFY01000030">
    <property type="protein sequence ID" value="SDL20617.1"/>
    <property type="molecule type" value="Genomic_DNA"/>
</dbReference>
<reference evidence="22" key="1">
    <citation type="submission" date="2016-10" db="EMBL/GenBank/DDBJ databases">
        <authorList>
            <person name="Varghese N."/>
            <person name="Submissions S."/>
        </authorList>
    </citation>
    <scope>NUCLEOTIDE SEQUENCE [LARGE SCALE GENOMIC DNA]</scope>
    <source>
        <strain evidence="22">CGMCC 1.8895</strain>
    </source>
</reference>
<evidence type="ECO:0000256" key="6">
    <source>
        <dbReference type="ARBA" id="ARBA00022630"/>
    </source>
</evidence>
<dbReference type="PANTHER" id="PTHR43014">
    <property type="entry name" value="MERCURIC REDUCTASE"/>
    <property type="match status" value="1"/>
</dbReference>
<keyword evidence="17" id="KW-0547">Nucleotide-binding</keyword>
<dbReference type="InterPro" id="IPR023753">
    <property type="entry name" value="FAD/NAD-binding_dom"/>
</dbReference>
<evidence type="ECO:0000256" key="9">
    <source>
        <dbReference type="ARBA" id="ARBA00022857"/>
    </source>
</evidence>
<keyword evidence="22" id="KW-1185">Reference proteome</keyword>
<evidence type="ECO:0000259" key="20">
    <source>
        <dbReference type="PROSITE" id="PS50846"/>
    </source>
</evidence>
<dbReference type="PROSITE" id="PS00076">
    <property type="entry name" value="PYRIDINE_REDOX_1"/>
    <property type="match status" value="1"/>
</dbReference>
<dbReference type="PRINTS" id="PR00368">
    <property type="entry name" value="FADPNR"/>
</dbReference>
<dbReference type="PANTHER" id="PTHR43014:SF4">
    <property type="entry name" value="PYRIDINE NUCLEOTIDE-DISULFIDE OXIDOREDUCTASE RCLA-RELATED"/>
    <property type="match status" value="1"/>
</dbReference>
<dbReference type="InterPro" id="IPR004099">
    <property type="entry name" value="Pyr_nucl-diS_OxRdtase_dimer"/>
</dbReference>
<evidence type="ECO:0000256" key="17">
    <source>
        <dbReference type="PIRSR" id="PIRSR000350-3"/>
    </source>
</evidence>
<dbReference type="GO" id="GO:0050661">
    <property type="term" value="F:NADP binding"/>
    <property type="evidence" value="ECO:0007669"/>
    <property type="project" value="InterPro"/>
</dbReference>
<dbReference type="InterPro" id="IPR006121">
    <property type="entry name" value="HMA_dom"/>
</dbReference>
<dbReference type="AlphaFoldDB" id="A0A1G9I5V0"/>
<evidence type="ECO:0000256" key="18">
    <source>
        <dbReference type="PIRSR" id="PIRSR000350-4"/>
    </source>
</evidence>
<dbReference type="SUPFAM" id="SSF51905">
    <property type="entry name" value="FAD/NAD(P)-binding domain"/>
    <property type="match status" value="1"/>
</dbReference>
<dbReference type="Proteomes" id="UP000199008">
    <property type="component" value="Unassembled WGS sequence"/>
</dbReference>
<dbReference type="Pfam" id="PF02852">
    <property type="entry name" value="Pyr_redox_dim"/>
    <property type="match status" value="1"/>
</dbReference>
<protein>
    <recommendedName>
        <fullName evidence="4 16">Mercuric reductase</fullName>
        <ecNumber evidence="3 16">1.16.1.1</ecNumber>
    </recommendedName>
    <alternativeName>
        <fullName evidence="14 16">Hg(II) reductase</fullName>
    </alternativeName>
</protein>
<dbReference type="InterPro" id="IPR036188">
    <property type="entry name" value="FAD/NAD-bd_sf"/>
</dbReference>
<dbReference type="OrthoDB" id="9800167at2"/>
<dbReference type="InterPro" id="IPR001100">
    <property type="entry name" value="Pyr_nuc-diS_OxRdtase"/>
</dbReference>
<evidence type="ECO:0000256" key="2">
    <source>
        <dbReference type="ARBA" id="ARBA00011738"/>
    </source>
</evidence>
<dbReference type="InterPro" id="IPR016156">
    <property type="entry name" value="FAD/NAD-linked_Rdtase_dimer_sf"/>
</dbReference>
<dbReference type="SUPFAM" id="SSF55008">
    <property type="entry name" value="HMA, heavy metal-associated domain"/>
    <property type="match status" value="1"/>
</dbReference>
<keyword evidence="5 16" id="KW-0475">Mercuric resistance</keyword>
<feature type="binding site" evidence="17">
    <location>
        <begin position="257"/>
        <end position="264"/>
    </location>
    <ligand>
        <name>NAD(+)</name>
        <dbReference type="ChEBI" id="CHEBI:57540"/>
    </ligand>
</feature>
<dbReference type="GO" id="GO:0050787">
    <property type="term" value="P:detoxification of mercury ion"/>
    <property type="evidence" value="ECO:0007669"/>
    <property type="project" value="InterPro"/>
</dbReference>
<evidence type="ECO:0000256" key="7">
    <source>
        <dbReference type="ARBA" id="ARBA00022723"/>
    </source>
</evidence>
<dbReference type="InterPro" id="IPR017969">
    <property type="entry name" value="Heavy-metal-associated_CS"/>
</dbReference>
<dbReference type="InterPro" id="IPR021179">
    <property type="entry name" value="Mercury_reductase_MerA"/>
</dbReference>
<dbReference type="CDD" id="cd00371">
    <property type="entry name" value="HMA"/>
    <property type="match status" value="1"/>
</dbReference>
<organism evidence="21 22">
    <name type="scientific">Lacicoccus qingdaonensis</name>
    <dbReference type="NCBI Taxonomy" id="576118"/>
    <lineage>
        <taxon>Bacteria</taxon>
        <taxon>Bacillati</taxon>
        <taxon>Bacillota</taxon>
        <taxon>Bacilli</taxon>
        <taxon>Bacillales</taxon>
        <taxon>Salinicoccaceae</taxon>
        <taxon>Lacicoccus</taxon>
    </lineage>
</organism>
<proteinExistence type="inferred from homology"/>